<keyword evidence="2 5" id="KW-0545">Nucleotide biosynthesis</keyword>
<dbReference type="PANTHER" id="PTHR23359">
    <property type="entry name" value="NUCLEOTIDE KINASE"/>
    <property type="match status" value="1"/>
</dbReference>
<dbReference type="UniPathway" id="UPA00588">
    <property type="reaction ID" value="UER00649"/>
</dbReference>
<dbReference type="GO" id="GO:0005524">
    <property type="term" value="F:ATP binding"/>
    <property type="evidence" value="ECO:0007669"/>
    <property type="project" value="UniProtKB-UniRule"/>
</dbReference>
<organism evidence="8 9">
    <name type="scientific">Actinoplanes lutulentus</name>
    <dbReference type="NCBI Taxonomy" id="1287878"/>
    <lineage>
        <taxon>Bacteria</taxon>
        <taxon>Bacillati</taxon>
        <taxon>Actinomycetota</taxon>
        <taxon>Actinomycetes</taxon>
        <taxon>Micromonosporales</taxon>
        <taxon>Micromonosporaceae</taxon>
        <taxon>Actinoplanes</taxon>
    </lineage>
</organism>
<feature type="binding site" evidence="5">
    <location>
        <begin position="59"/>
        <end position="61"/>
    </location>
    <ligand>
        <name>AMP</name>
        <dbReference type="ChEBI" id="CHEBI:456215"/>
    </ligand>
</feature>
<dbReference type="GO" id="GO:0044209">
    <property type="term" value="P:AMP salvage"/>
    <property type="evidence" value="ECO:0007669"/>
    <property type="project" value="UniProtKB-UniRule"/>
</dbReference>
<dbReference type="NCBIfam" id="NF001381">
    <property type="entry name" value="PRK00279.1-3"/>
    <property type="match status" value="1"/>
</dbReference>
<dbReference type="PROSITE" id="PS00113">
    <property type="entry name" value="ADENYLATE_KINASE"/>
    <property type="match status" value="1"/>
</dbReference>
<gene>
    <name evidence="5" type="primary">adk</name>
    <name evidence="8" type="ORF">B0I29_128106</name>
</gene>
<sequence length="187" mass="20467">MDIAVILTGAPGSGKGTQASTLAERHGLPHLSTGDLFRHHITRGTELGRTAQQHLDAGHYVPDELTNAMVRDHIERNAADGRIILDGYPRTLAQVEFLDTLLTGLVVVNLVVAPAELQHRLERRGRSDDLADVVRHRLSVYARESEPVLAAYRQREVLHDIDGIGDLDAIARRIDAALSLEKAKSAP</sequence>
<name>A0A327YXE4_9ACTN</name>
<evidence type="ECO:0000256" key="7">
    <source>
        <dbReference type="RuleBase" id="RU003331"/>
    </source>
</evidence>
<keyword evidence="1 5" id="KW-0808">Transferase</keyword>
<dbReference type="InterPro" id="IPR000850">
    <property type="entry name" value="Adenylat/UMP-CMP_kin"/>
</dbReference>
<comment type="caution">
    <text evidence="8">The sequence shown here is derived from an EMBL/GenBank/DDBJ whole genome shotgun (WGS) entry which is preliminary data.</text>
</comment>
<dbReference type="EMBL" id="QLMJ01000028">
    <property type="protein sequence ID" value="RAK26256.1"/>
    <property type="molecule type" value="Genomic_DNA"/>
</dbReference>
<evidence type="ECO:0000256" key="1">
    <source>
        <dbReference type="ARBA" id="ARBA00022679"/>
    </source>
</evidence>
<evidence type="ECO:0000313" key="8">
    <source>
        <dbReference type="EMBL" id="RAK26256.1"/>
    </source>
</evidence>
<comment type="function">
    <text evidence="5">Catalyzes the reversible transfer of the terminal phosphate group between ATP and AMP. Plays an important role in cellular energy homeostasis and in adenine nucleotide metabolism.</text>
</comment>
<proteinExistence type="inferred from homology"/>
<feature type="binding site" evidence="5">
    <location>
        <position position="124"/>
    </location>
    <ligand>
        <name>ATP</name>
        <dbReference type="ChEBI" id="CHEBI:30616"/>
    </ligand>
</feature>
<evidence type="ECO:0000313" key="9">
    <source>
        <dbReference type="Proteomes" id="UP000249341"/>
    </source>
</evidence>
<comment type="subcellular location">
    <subcellularLocation>
        <location evidence="5 7">Cytoplasm</location>
    </subcellularLocation>
</comment>
<dbReference type="GO" id="GO:0004017">
    <property type="term" value="F:AMP kinase activity"/>
    <property type="evidence" value="ECO:0007669"/>
    <property type="project" value="UniProtKB-UniRule"/>
</dbReference>
<feature type="binding site" evidence="5">
    <location>
        <position position="137"/>
    </location>
    <ligand>
        <name>AMP</name>
        <dbReference type="ChEBI" id="CHEBI:456215"/>
    </ligand>
</feature>
<evidence type="ECO:0000256" key="5">
    <source>
        <dbReference type="HAMAP-Rule" id="MF_00235"/>
    </source>
</evidence>
<feature type="binding site" evidence="5">
    <location>
        <position position="38"/>
    </location>
    <ligand>
        <name>AMP</name>
        <dbReference type="ChEBI" id="CHEBI:456215"/>
    </ligand>
</feature>
<dbReference type="CDD" id="cd01428">
    <property type="entry name" value="ADK"/>
    <property type="match status" value="1"/>
</dbReference>
<dbReference type="PRINTS" id="PR00094">
    <property type="entry name" value="ADENYLTKNASE"/>
</dbReference>
<dbReference type="SUPFAM" id="SSF52540">
    <property type="entry name" value="P-loop containing nucleoside triphosphate hydrolases"/>
    <property type="match status" value="1"/>
</dbReference>
<feature type="region of interest" description="NMP" evidence="5">
    <location>
        <begin position="32"/>
        <end position="61"/>
    </location>
</feature>
<comment type="pathway">
    <text evidence="5">Purine metabolism; AMP biosynthesis via salvage pathway; AMP from ADP: step 1/1.</text>
</comment>
<comment type="similarity">
    <text evidence="5 6">Belongs to the adenylate kinase family.</text>
</comment>
<feature type="binding site" evidence="5">
    <location>
        <position position="165"/>
    </location>
    <ligand>
        <name>ATP</name>
        <dbReference type="ChEBI" id="CHEBI:30616"/>
    </ligand>
</feature>
<dbReference type="GO" id="GO:0005737">
    <property type="term" value="C:cytoplasm"/>
    <property type="evidence" value="ECO:0007669"/>
    <property type="project" value="UniProtKB-SubCell"/>
</dbReference>
<keyword evidence="9" id="KW-1185">Reference proteome</keyword>
<dbReference type="EC" id="2.7.4.3" evidence="5 7"/>
<feature type="binding site" evidence="5">
    <location>
        <position position="126"/>
    </location>
    <ligand>
        <name>AMP</name>
        <dbReference type="ChEBI" id="CHEBI:456215"/>
    </ligand>
</feature>
<keyword evidence="5 7" id="KW-0067">ATP-binding</keyword>
<comment type="catalytic activity">
    <reaction evidence="5 7">
        <text>AMP + ATP = 2 ADP</text>
        <dbReference type="Rhea" id="RHEA:12973"/>
        <dbReference type="ChEBI" id="CHEBI:30616"/>
        <dbReference type="ChEBI" id="CHEBI:456215"/>
        <dbReference type="ChEBI" id="CHEBI:456216"/>
        <dbReference type="EC" id="2.7.4.3"/>
    </reaction>
</comment>
<keyword evidence="5" id="KW-0963">Cytoplasm</keyword>
<dbReference type="Proteomes" id="UP000249341">
    <property type="component" value="Unassembled WGS sequence"/>
</dbReference>
<feature type="binding site" evidence="5">
    <location>
        <begin position="87"/>
        <end position="90"/>
    </location>
    <ligand>
        <name>AMP</name>
        <dbReference type="ChEBI" id="CHEBI:456215"/>
    </ligand>
</feature>
<comment type="subunit">
    <text evidence="5 7">Monomer.</text>
</comment>
<dbReference type="Gene3D" id="3.40.50.300">
    <property type="entry name" value="P-loop containing nucleotide triphosphate hydrolases"/>
    <property type="match status" value="1"/>
</dbReference>
<dbReference type="InterPro" id="IPR033690">
    <property type="entry name" value="Adenylat_kinase_CS"/>
</dbReference>
<comment type="domain">
    <text evidence="5">Consists of three domains, a large central CORE domain and two small peripheral domains, NMPbind and LID, which undergo movements during catalysis. The LID domain closes over the site of phosphoryl transfer upon ATP binding. Assembling and dissambling the active center during each catalytic cycle provides an effective means to prevent ATP hydrolysis.</text>
</comment>
<feature type="binding site" evidence="5">
    <location>
        <position position="94"/>
    </location>
    <ligand>
        <name>AMP</name>
        <dbReference type="ChEBI" id="CHEBI:456215"/>
    </ligand>
</feature>
<keyword evidence="3 5" id="KW-0547">Nucleotide-binding</keyword>
<evidence type="ECO:0000256" key="2">
    <source>
        <dbReference type="ARBA" id="ARBA00022727"/>
    </source>
</evidence>
<dbReference type="NCBIfam" id="NF011100">
    <property type="entry name" value="PRK14527.1"/>
    <property type="match status" value="1"/>
</dbReference>
<protein>
    <recommendedName>
        <fullName evidence="5 7">Adenylate kinase</fullName>
        <shortName evidence="5">AK</shortName>
        <ecNumber evidence="5 7">2.7.4.3</ecNumber>
    </recommendedName>
    <alternativeName>
        <fullName evidence="5">ATP-AMP transphosphorylase</fullName>
    </alternativeName>
    <alternativeName>
        <fullName evidence="5">ATP:AMP phosphotransferase</fullName>
    </alternativeName>
    <alternativeName>
        <fullName evidence="5">Adenylate monophosphate kinase</fullName>
    </alternativeName>
</protein>
<feature type="binding site" evidence="5">
    <location>
        <begin position="12"/>
        <end position="17"/>
    </location>
    <ligand>
        <name>ATP</name>
        <dbReference type="ChEBI" id="CHEBI:30616"/>
    </ligand>
</feature>
<dbReference type="InterPro" id="IPR027417">
    <property type="entry name" value="P-loop_NTPase"/>
</dbReference>
<feature type="binding site" evidence="5">
    <location>
        <position position="33"/>
    </location>
    <ligand>
        <name>AMP</name>
        <dbReference type="ChEBI" id="CHEBI:456215"/>
    </ligand>
</feature>
<evidence type="ECO:0000256" key="6">
    <source>
        <dbReference type="RuleBase" id="RU003330"/>
    </source>
</evidence>
<reference evidence="8 9" key="1">
    <citation type="submission" date="2018-06" db="EMBL/GenBank/DDBJ databases">
        <title>Genomic Encyclopedia of Type Strains, Phase III (KMG-III): the genomes of soil and plant-associated and newly described type strains.</title>
        <authorList>
            <person name="Whitman W."/>
        </authorList>
    </citation>
    <scope>NUCLEOTIDE SEQUENCE [LARGE SCALE GENOMIC DNA]</scope>
    <source>
        <strain evidence="8 9">CGMCC 4.7090</strain>
    </source>
</reference>
<evidence type="ECO:0000256" key="3">
    <source>
        <dbReference type="ARBA" id="ARBA00022741"/>
    </source>
</evidence>
<dbReference type="HAMAP" id="MF_00235">
    <property type="entry name" value="Adenylate_kinase_Adk"/>
    <property type="match status" value="1"/>
</dbReference>
<dbReference type="Pfam" id="PF00406">
    <property type="entry name" value="ADK"/>
    <property type="match status" value="1"/>
</dbReference>
<comment type="caution">
    <text evidence="5">Lacks conserved residue(s) required for the propagation of feature annotation.</text>
</comment>
<keyword evidence="4 5" id="KW-0418">Kinase</keyword>
<evidence type="ECO:0000256" key="4">
    <source>
        <dbReference type="ARBA" id="ARBA00022777"/>
    </source>
</evidence>
<dbReference type="RefSeq" id="WP_220091567.1">
    <property type="nucleotide sequence ID" value="NZ_JACHWI010000014.1"/>
</dbReference>
<accession>A0A327YXE4</accession>
<dbReference type="AlphaFoldDB" id="A0A327YXE4"/>